<dbReference type="Pfam" id="PF14022">
    <property type="entry name" value="DUF4238"/>
    <property type="match status" value="1"/>
</dbReference>
<proteinExistence type="predicted"/>
<accession>A0A2D2AUL1</accession>
<organism evidence="1 2">
    <name type="scientific">Caulobacter mirabilis</name>
    <dbReference type="NCBI Taxonomy" id="69666"/>
    <lineage>
        <taxon>Bacteria</taxon>
        <taxon>Pseudomonadati</taxon>
        <taxon>Pseudomonadota</taxon>
        <taxon>Alphaproteobacteria</taxon>
        <taxon>Caulobacterales</taxon>
        <taxon>Caulobacteraceae</taxon>
        <taxon>Caulobacter</taxon>
    </lineage>
</organism>
<dbReference type="KEGG" id="cmb:CSW64_04345"/>
<sequence length="402" mass="45290">MPSRDIGHGASHLGTRSASPLAKPRIARLQCSVSVLADNKNQHFVPRCHFRPFTRDGGGKQIQVVNLDRRRAISDVPVRSQCSGDYFYGDDPQLEAAIQMVEQGYAASVRHLLAGGEIRRLDQSVLRRFILLQFCRTEAASRRAAAMTHAMTDIPGVELEGRPVTDREAIRIAVKAAMHEYAGLMRIVDDLKVCMVRNNTQIPFITSDDPAILTNRWYLQSRRTQGLAFGARHAGTLFLMPLSPQVHAVLYDGDIYTVAHRGGWIDVHAPMDVAALNEHQILNSFANLYFQDWESRSAVLSAMEDVIPRRPASRQEVYYAVKDRTTDWGTRYAVKPHAELEIGEETLVHIIGVRPRPAAWPSFLQYRRDGKAYYNGTRAGYTRRHCIEAGFVTGHGYRKVRL</sequence>
<protein>
    <recommendedName>
        <fullName evidence="3">DUF4238 domain-containing protein</fullName>
    </recommendedName>
</protein>
<dbReference type="EMBL" id="CP024201">
    <property type="protein sequence ID" value="ATQ41696.1"/>
    <property type="molecule type" value="Genomic_DNA"/>
</dbReference>
<gene>
    <name evidence="1" type="ORF">CSW64_04345</name>
</gene>
<dbReference type="OrthoDB" id="9148269at2"/>
<name>A0A2D2AUL1_9CAUL</name>
<evidence type="ECO:0008006" key="3">
    <source>
        <dbReference type="Google" id="ProtNLM"/>
    </source>
</evidence>
<dbReference type="Proteomes" id="UP000228945">
    <property type="component" value="Chromosome"/>
</dbReference>
<dbReference type="InterPro" id="IPR025332">
    <property type="entry name" value="DUF4238"/>
</dbReference>
<evidence type="ECO:0000313" key="2">
    <source>
        <dbReference type="Proteomes" id="UP000228945"/>
    </source>
</evidence>
<dbReference type="AlphaFoldDB" id="A0A2D2AUL1"/>
<keyword evidence="2" id="KW-1185">Reference proteome</keyword>
<reference evidence="1 2" key="1">
    <citation type="submission" date="2017-10" db="EMBL/GenBank/DDBJ databases">
        <title>Genome sequence of Caulobacter mirabilis FWC38.</title>
        <authorList>
            <person name="Fiebig A."/>
            <person name="Crosson S."/>
        </authorList>
    </citation>
    <scope>NUCLEOTIDE SEQUENCE [LARGE SCALE GENOMIC DNA]</scope>
    <source>
        <strain evidence="1 2">FWC 38</strain>
    </source>
</reference>
<evidence type="ECO:0000313" key="1">
    <source>
        <dbReference type="EMBL" id="ATQ41696.1"/>
    </source>
</evidence>